<evidence type="ECO:0000313" key="2">
    <source>
        <dbReference type="EMBL" id="SDK14423.1"/>
    </source>
</evidence>
<keyword evidence="1 2" id="KW-0808">Transferase</keyword>
<dbReference type="GO" id="GO:0000030">
    <property type="term" value="F:mannosyltransferase activity"/>
    <property type="evidence" value="ECO:0007669"/>
    <property type="project" value="TreeGrafter"/>
</dbReference>
<dbReference type="PANTHER" id="PTHR32385:SF15">
    <property type="entry name" value="INOSITOL PHOSPHOCERAMIDE MANNOSYLTRANSFERASE 1"/>
    <property type="match status" value="1"/>
</dbReference>
<accession>A0A1G8ZHE3</accession>
<evidence type="ECO:0000256" key="1">
    <source>
        <dbReference type="ARBA" id="ARBA00022679"/>
    </source>
</evidence>
<dbReference type="InterPro" id="IPR007577">
    <property type="entry name" value="GlycoTrfase_DXD_sugar-bd_CS"/>
</dbReference>
<dbReference type="EMBL" id="FNFK01000014">
    <property type="protein sequence ID" value="SDK14423.1"/>
    <property type="molecule type" value="Genomic_DNA"/>
</dbReference>
<dbReference type="Proteomes" id="UP000199433">
    <property type="component" value="Unassembled WGS sequence"/>
</dbReference>
<dbReference type="PANTHER" id="PTHR32385">
    <property type="entry name" value="MANNOSYL PHOSPHORYLINOSITOL CERAMIDE SYNTHASE"/>
    <property type="match status" value="1"/>
</dbReference>
<gene>
    <name evidence="2" type="ORF">SAMN04488098_101447</name>
</gene>
<dbReference type="Gene3D" id="3.90.550.20">
    <property type="match status" value="1"/>
</dbReference>
<dbReference type="GO" id="GO:0051999">
    <property type="term" value="P:mannosyl-inositol phosphorylceramide biosynthetic process"/>
    <property type="evidence" value="ECO:0007669"/>
    <property type="project" value="TreeGrafter"/>
</dbReference>
<name>A0A1G8ZHE3_9LACT</name>
<dbReference type="STRING" id="426701.SAMN04488098_101447"/>
<dbReference type="Pfam" id="PF04488">
    <property type="entry name" value="Gly_transf_sug"/>
    <property type="match status" value="1"/>
</dbReference>
<protein>
    <submittedName>
        <fullName evidence="2">Glycosyltransferase sugar-binding region containing DXD motif-containing protein</fullName>
    </submittedName>
</protein>
<organism evidence="2 3">
    <name type="scientific">Alkalibacterium thalassium</name>
    <dbReference type="NCBI Taxonomy" id="426701"/>
    <lineage>
        <taxon>Bacteria</taxon>
        <taxon>Bacillati</taxon>
        <taxon>Bacillota</taxon>
        <taxon>Bacilli</taxon>
        <taxon>Lactobacillales</taxon>
        <taxon>Carnobacteriaceae</taxon>
        <taxon>Alkalibacterium</taxon>
    </lineage>
</organism>
<dbReference type="OrthoDB" id="9802987at2"/>
<dbReference type="SUPFAM" id="SSF53448">
    <property type="entry name" value="Nucleotide-diphospho-sugar transferases"/>
    <property type="match status" value="1"/>
</dbReference>
<sequence length="208" mass="24614">MIPKIIHYAWFGGNELGLLEEKCLASWKRYCPDWEIKRWDESNFNPEDHGIYTQQAYEREEWAFVSDVARLHALKEYGGVYCDTDMELIKPIDKFRKFPAFFSFEIETEISTGIIGAEPHHPFIEELYDDYDGREFILPDGSRDDKTNVIRITEIMTERGLKPDNTYQEVEGCTIFPREYFSPKDYWTREIDSTENTHGIHQFTGSWL</sequence>
<dbReference type="InterPro" id="IPR029044">
    <property type="entry name" value="Nucleotide-diphossugar_trans"/>
</dbReference>
<evidence type="ECO:0000313" key="3">
    <source>
        <dbReference type="Proteomes" id="UP000199433"/>
    </source>
</evidence>
<keyword evidence="3" id="KW-1185">Reference proteome</keyword>
<dbReference type="GO" id="GO:0016020">
    <property type="term" value="C:membrane"/>
    <property type="evidence" value="ECO:0007669"/>
    <property type="project" value="GOC"/>
</dbReference>
<reference evidence="3" key="1">
    <citation type="submission" date="2016-10" db="EMBL/GenBank/DDBJ databases">
        <authorList>
            <person name="Varghese N."/>
            <person name="Submissions S."/>
        </authorList>
    </citation>
    <scope>NUCLEOTIDE SEQUENCE [LARGE SCALE GENOMIC DNA]</scope>
    <source>
        <strain evidence="3">DSM 19181</strain>
    </source>
</reference>
<proteinExistence type="predicted"/>
<dbReference type="AlphaFoldDB" id="A0A1G8ZHE3"/>
<dbReference type="InterPro" id="IPR051706">
    <property type="entry name" value="Glycosyltransferase_domain"/>
</dbReference>